<dbReference type="PATRIC" id="fig|226910.6.peg.5685"/>
<comment type="caution">
    <text evidence="1">The sequence shown here is derived from an EMBL/GenBank/DDBJ whole genome shotgun (WGS) entry which is preliminary data.</text>
</comment>
<dbReference type="CDD" id="cd00093">
    <property type="entry name" value="HTH_XRE"/>
    <property type="match status" value="1"/>
</dbReference>
<organism evidence="1 2">
    <name type="scientific">Pseudomonas batumici</name>
    <dbReference type="NCBI Taxonomy" id="226910"/>
    <lineage>
        <taxon>Bacteria</taxon>
        <taxon>Pseudomonadati</taxon>
        <taxon>Pseudomonadota</taxon>
        <taxon>Gammaproteobacteria</taxon>
        <taxon>Pseudomonadales</taxon>
        <taxon>Pseudomonadaceae</taxon>
        <taxon>Pseudomonas</taxon>
    </lineage>
</organism>
<proteinExistence type="predicted"/>
<dbReference type="EMBL" id="JXDG01000111">
    <property type="protein sequence ID" value="KIH80570.1"/>
    <property type="molecule type" value="Genomic_DNA"/>
</dbReference>
<dbReference type="InterPro" id="IPR001387">
    <property type="entry name" value="Cro/C1-type_HTH"/>
</dbReference>
<sequence length="472" mass="53758">MPLPRGRFLPHHRYLARNLLDVISNPFPAGNQGRKVQQRPFSAETHHCRLLGHNLIELLKSKIGLLHGAELEKFVRQLLPTVSSDYEHLTDTLNHLGRVTQGPADLHAYKQSNGRYIAVLCSGQISGLQAKVLNDIEKLIREDCAIRDRIDQVVICLSVPGSTDEEIYRNACAKHGWSTVVYALDRLAQLANQSPELTDALCARELSEMRKKLALESPPLPAPAPAPAKERLYDCGKRVGTVRARLALSPSEFIDLIDYDSEKRLGKLESETLDMSQSEITKVCEATGVSAEWLIHAKGSMFPIESISTYHWAELKQLKDANPKSVHMLVNSNTQQLVMLAHLHAKHWKIYCIVFDLNFAAWADGHFNIPEIYDMLKQLDDDYKRRIHGRMISPEDFADILSGDTHPARFLETTNNANMHWFDDFLDYRHRHSIAENYEDWYGEWFTTAQEYFKRYAVEKVASNVMESQGSI</sequence>
<reference evidence="1 2" key="1">
    <citation type="submission" date="2015-01" db="EMBL/GenBank/DDBJ databases">
        <title>Complete genome of Pseudomonas batumici UCM B-321 producer of the batumin antibiotic with strong antistaphilococcal and potential anticancer activity.</title>
        <authorList>
            <person name="Klochko V.V."/>
            <person name="Zelena L.B."/>
            <person name="Elena K.A."/>
            <person name="Reva O.N."/>
        </authorList>
    </citation>
    <scope>NUCLEOTIDE SEQUENCE [LARGE SCALE GENOMIC DNA]</scope>
    <source>
        <strain evidence="1 2">UCM B-321</strain>
    </source>
</reference>
<evidence type="ECO:0000313" key="2">
    <source>
        <dbReference type="Proteomes" id="UP000031535"/>
    </source>
</evidence>
<dbReference type="AlphaFoldDB" id="A0A0C2I0U1"/>
<protein>
    <submittedName>
        <fullName evidence="1">Uncharacterized protein</fullName>
    </submittedName>
</protein>
<evidence type="ECO:0000313" key="1">
    <source>
        <dbReference type="EMBL" id="KIH80570.1"/>
    </source>
</evidence>
<keyword evidence="2" id="KW-1185">Reference proteome</keyword>
<gene>
    <name evidence="1" type="ORF">UCMB321_5699</name>
</gene>
<name>A0A0C2I0U1_9PSED</name>
<dbReference type="Proteomes" id="UP000031535">
    <property type="component" value="Unassembled WGS sequence"/>
</dbReference>
<accession>A0A0C2I0U1</accession>